<comment type="caution">
    <text evidence="3">The sequence shown here is derived from an EMBL/GenBank/DDBJ whole genome shotgun (WGS) entry which is preliminary data.</text>
</comment>
<organism evidence="3 4">
    <name type="scientific">Protopolystoma xenopodis</name>
    <dbReference type="NCBI Taxonomy" id="117903"/>
    <lineage>
        <taxon>Eukaryota</taxon>
        <taxon>Metazoa</taxon>
        <taxon>Spiralia</taxon>
        <taxon>Lophotrochozoa</taxon>
        <taxon>Platyhelminthes</taxon>
        <taxon>Monogenea</taxon>
        <taxon>Polyopisthocotylea</taxon>
        <taxon>Polystomatidea</taxon>
        <taxon>Polystomatidae</taxon>
        <taxon>Protopolystoma</taxon>
    </lineage>
</organism>
<dbReference type="PANTHER" id="PTHR10605">
    <property type="entry name" value="HEPARAN SULFATE SULFOTRANSFERASE"/>
    <property type="match status" value="1"/>
</dbReference>
<dbReference type="Gene3D" id="3.40.50.300">
    <property type="entry name" value="P-loop containing nucleotide triphosphate hydrolases"/>
    <property type="match status" value="1"/>
</dbReference>
<dbReference type="GO" id="GO:0008467">
    <property type="term" value="F:[heparan sulfate]-glucosamine 3-sulfotransferase activity"/>
    <property type="evidence" value="ECO:0007669"/>
    <property type="project" value="TreeGrafter"/>
</dbReference>
<reference evidence="3" key="1">
    <citation type="submission" date="2018-11" db="EMBL/GenBank/DDBJ databases">
        <authorList>
            <consortium name="Pathogen Informatics"/>
        </authorList>
    </citation>
    <scope>NUCLEOTIDE SEQUENCE</scope>
</reference>
<dbReference type="PANTHER" id="PTHR10605:SF72">
    <property type="entry name" value="HEPARAN SULFATE 3-O SULFOTRANSFERASE-B, ISOFORM A"/>
    <property type="match status" value="1"/>
</dbReference>
<evidence type="ECO:0008006" key="5">
    <source>
        <dbReference type="Google" id="ProtNLM"/>
    </source>
</evidence>
<proteinExistence type="predicted"/>
<dbReference type="Proteomes" id="UP000784294">
    <property type="component" value="Unassembled WGS sequence"/>
</dbReference>
<feature type="binding site" evidence="2">
    <location>
        <position position="64"/>
    </location>
    <ligand>
        <name>3'-phosphoadenylyl sulfate</name>
        <dbReference type="ChEBI" id="CHEBI:58339"/>
    </ligand>
</feature>
<dbReference type="InterPro" id="IPR027417">
    <property type="entry name" value="P-loop_NTPase"/>
</dbReference>
<evidence type="ECO:0000256" key="1">
    <source>
        <dbReference type="ARBA" id="ARBA00022679"/>
    </source>
</evidence>
<dbReference type="SUPFAM" id="SSF52540">
    <property type="entry name" value="P-loop containing nucleoside triphosphate hydrolases"/>
    <property type="match status" value="1"/>
</dbReference>
<keyword evidence="1" id="KW-0808">Transferase</keyword>
<feature type="binding site" evidence="2">
    <location>
        <position position="56"/>
    </location>
    <ligand>
        <name>3'-phosphoadenylyl sulfate</name>
        <dbReference type="ChEBI" id="CHEBI:58339"/>
    </ligand>
</feature>
<dbReference type="AlphaFoldDB" id="A0A448WKA3"/>
<gene>
    <name evidence="3" type="ORF">PXEA_LOCUS7240</name>
</gene>
<evidence type="ECO:0000313" key="4">
    <source>
        <dbReference type="Proteomes" id="UP000784294"/>
    </source>
</evidence>
<evidence type="ECO:0000256" key="2">
    <source>
        <dbReference type="PIRSR" id="PIRSR637359-2"/>
    </source>
</evidence>
<accession>A0A448WKA3</accession>
<dbReference type="OrthoDB" id="411451at2759"/>
<dbReference type="InterPro" id="IPR037359">
    <property type="entry name" value="NST/OST"/>
</dbReference>
<evidence type="ECO:0000313" key="3">
    <source>
        <dbReference type="EMBL" id="VEL13800.1"/>
    </source>
</evidence>
<sequence>MKRRNCRGSTWYRNQMPPARPDDLVVEKTPAYFHMPNVPRRVRDILPDIRLILILRDPLERTISDYLQVSNRNSRRLDNLTILANPQCISVDCFFVKNVLCHMRVHVTLNIHNTKPSCFFFFLIT</sequence>
<dbReference type="EMBL" id="CAAALY010018991">
    <property type="protein sequence ID" value="VEL13800.1"/>
    <property type="molecule type" value="Genomic_DNA"/>
</dbReference>
<protein>
    <recommendedName>
        <fullName evidence="5">Sulfotransferase domain-containing protein</fullName>
    </recommendedName>
</protein>
<name>A0A448WKA3_9PLAT</name>
<keyword evidence="4" id="KW-1185">Reference proteome</keyword>